<evidence type="ECO:0000256" key="2">
    <source>
        <dbReference type="ARBA" id="ARBA00006853"/>
    </source>
</evidence>
<proteinExistence type="inferred from homology"/>
<dbReference type="WBParaSite" id="DME_0000225401-mRNA-1">
    <property type="protein sequence ID" value="DME_0000225401-mRNA-1"/>
    <property type="gene ID" value="DME_0000225401"/>
</dbReference>
<dbReference type="Pfam" id="PF12612">
    <property type="entry name" value="TFCD_C"/>
    <property type="match status" value="1"/>
</dbReference>
<evidence type="ECO:0000259" key="13">
    <source>
        <dbReference type="SMART" id="SM01156"/>
    </source>
</evidence>
<dbReference type="Gene3D" id="1.25.10.10">
    <property type="entry name" value="Leucine-rich Repeat Variant"/>
    <property type="match status" value="3"/>
</dbReference>
<evidence type="ECO:0000256" key="1">
    <source>
        <dbReference type="ARBA" id="ARBA00004123"/>
    </source>
</evidence>
<evidence type="ECO:0000313" key="14">
    <source>
        <dbReference type="EMBL" id="VDN56641.1"/>
    </source>
</evidence>
<dbReference type="GO" id="GO:0000226">
    <property type="term" value="P:microtubule cytoskeleton organization"/>
    <property type="evidence" value="ECO:0007669"/>
    <property type="project" value="TreeGrafter"/>
</dbReference>
<comment type="function">
    <text evidence="9">Component of the PRP19-CDC5L complex that forms an integral part of the spliceosome and is required for activating pre-mRNA splicing. Participates in AID/AICDA-mediated somatic hypermutation (SHM) and class-switch recombination (CSR), 2 processes resulting in the production of high-affinity, mutated isotype-switched antibodies.</text>
</comment>
<feature type="domain" description="Beta-catenin-like protein 1 N-terminal" evidence="13">
    <location>
        <begin position="1196"/>
        <end position="1302"/>
    </location>
</feature>
<dbReference type="GO" id="GO:0016328">
    <property type="term" value="C:lateral plasma membrane"/>
    <property type="evidence" value="ECO:0007669"/>
    <property type="project" value="TreeGrafter"/>
</dbReference>
<dbReference type="EMBL" id="UYYG01001156">
    <property type="protein sequence ID" value="VDN56641.1"/>
    <property type="molecule type" value="Genomic_DNA"/>
</dbReference>
<keyword evidence="4" id="KW-0597">Phosphoprotein</keyword>
<name>A0A158Q3E8_DRAME</name>
<dbReference type="InterPro" id="IPR033162">
    <property type="entry name" value="TBCD"/>
</dbReference>
<evidence type="ECO:0000256" key="6">
    <source>
        <dbReference type="ARBA" id="ARBA00023054"/>
    </source>
</evidence>
<dbReference type="GO" id="GO:0005634">
    <property type="term" value="C:nucleus"/>
    <property type="evidence" value="ECO:0007669"/>
    <property type="project" value="UniProtKB-SubCell"/>
</dbReference>
<dbReference type="Proteomes" id="UP000038040">
    <property type="component" value="Unplaced"/>
</dbReference>
<evidence type="ECO:0000256" key="8">
    <source>
        <dbReference type="ARBA" id="ARBA00023242"/>
    </source>
</evidence>
<dbReference type="InterPro" id="IPR011989">
    <property type="entry name" value="ARM-like"/>
</dbReference>
<dbReference type="SUPFAM" id="SSF48371">
    <property type="entry name" value="ARM repeat"/>
    <property type="match status" value="4"/>
</dbReference>
<dbReference type="PANTHER" id="PTHR12658:SF0">
    <property type="entry name" value="TUBULIN-SPECIFIC CHAPERONE D"/>
    <property type="match status" value="1"/>
</dbReference>
<evidence type="ECO:0000256" key="3">
    <source>
        <dbReference type="ARBA" id="ARBA00015003"/>
    </source>
</evidence>
<dbReference type="GO" id="GO:0070830">
    <property type="term" value="P:bicellular tight junction assembly"/>
    <property type="evidence" value="ECO:0007669"/>
    <property type="project" value="TreeGrafter"/>
</dbReference>
<dbReference type="Pfam" id="PF23579">
    <property type="entry name" value="ARM_TBCD"/>
    <property type="match status" value="1"/>
</dbReference>
<comment type="similarity">
    <text evidence="2">Belongs to the TBCD family.</text>
</comment>
<dbReference type="FunFam" id="1.25.10.10:FF:001136">
    <property type="entry name" value="Beta-catenin-like protein 1"/>
    <property type="match status" value="1"/>
</dbReference>
<accession>A0A158Q3E8</accession>
<evidence type="ECO:0000256" key="5">
    <source>
        <dbReference type="ARBA" id="ARBA00022737"/>
    </source>
</evidence>
<dbReference type="STRING" id="318479.A0A158Q3E8"/>
<comment type="subunit">
    <text evidence="10">Component of the PRP19-CDC5L splicing complex composed of a core complex comprising a homotetramer of PRPF19, CDC5L, PLRG1 and BCAS2, and at least three less stably associated proteins CTNNBL1, CWC15 and HSPA8. Interacts directly with CWC15 and CDC5L in the complex. Interacts with AICDA; the interaction is important for the antibody diversification activity of AICDA. Interacts with PRPF31 (via its NLS). Interacts (via its N-terminal NLS) with KPNA1 and KPNA2.</text>
</comment>
<dbReference type="OrthoDB" id="1898821at2759"/>
<dbReference type="GO" id="GO:0048487">
    <property type="term" value="F:beta-tubulin binding"/>
    <property type="evidence" value="ECO:0007669"/>
    <property type="project" value="InterPro"/>
</dbReference>
<evidence type="ECO:0000256" key="10">
    <source>
        <dbReference type="ARBA" id="ARBA00061776"/>
    </source>
</evidence>
<evidence type="ECO:0000256" key="7">
    <source>
        <dbReference type="ARBA" id="ARBA00023186"/>
    </source>
</evidence>
<evidence type="ECO:0000256" key="11">
    <source>
        <dbReference type="ARBA" id="ARBA00070106"/>
    </source>
</evidence>
<dbReference type="GO" id="GO:0005096">
    <property type="term" value="F:GTPase activator activity"/>
    <property type="evidence" value="ECO:0007669"/>
    <property type="project" value="InterPro"/>
</dbReference>
<dbReference type="InterPro" id="IPR016024">
    <property type="entry name" value="ARM-type_fold"/>
</dbReference>
<protein>
    <recommendedName>
        <fullName evidence="11">Beta-catenin-like protein 1</fullName>
    </recommendedName>
    <alternativeName>
        <fullName evidence="12">Nuclear-associated protein</fullName>
    </alternativeName>
    <alternativeName>
        <fullName evidence="3">Tubulin-specific chaperone D</fullName>
    </alternativeName>
</protein>
<sequence>MMLEREILEIVPGRHQKLEDLEGCSNVPNTFIIAHREEIFSLINKIPNFVNLAAEMEKNTERFQFLLDLYQEQPTLLDSCLGTMIQKLLYYVKLLEDGQTRFDQASCIAFSFMSHIAKVRGYKAFLSFLPHEVFYLEKVLNSLERYAHSTARDVCYILLLWMIILCKNPFDLSRFDVTAKGNRNTIHRIIDVATPYLYQNINKCQRAAALLLASILTREEARQSLLPSAVISCVEVLAGCSERKSTDTVFTGSLFFLAALFKKGRREDLIALAKPVLDLMNRISSLADTDIIVKKLSIKLIQRLGMVFLKPKVASWRYERGNRLLTLNEKSATINELHSNHASFLSSKEILEKSATSHIVDYYIPQEELEIVLNWILQALSDRDTEVRWTGAKGIGRVVSRLPRGLAEDVLFSIFSNNFNSNAGMAAWHGGCLAIAELSKRGFLMVERLGNVLQIILQALVFEEPQGGHALGANVRDAACYICWALARTFRPSDLAPYVDQIAVCLTCVAIFDREINVRRAASAAFQEIVGRQGCFPSGIDILTKMDYHGVGSRQHAYLNISFEVSKNPLYAKALIEHLINYKIGHWDEEIRFLAAEALRRLCVADPTVVANAIDHQISFLMNDQALIKRQGGILAAAAAISGLFSIGFPIKDEWLNLALQMSSNVMGFFDKQRRMNGTCLIKRGMNNFIHHLSGVLPVDRIPANEWFTILEHNFADENAVIRNETASAASIFFTYLTSTTYSSFLINRIRHFYLTEIMCARMEYQREGFATLLGVLPLEIIMSNIHGAILASEIIDSLISVINSRTNIDMAWAYGRRACVIAITNIMKIVDINLIKDRSRILDCIIRALDDYTVDHRGDVGRVLRESSMLAFITILPIMQQFPELSSLIDLAICKIVQQSCEKIDAIRQCAAHVINELLTINLQYIMEKETLMMVYSNTESVVGFKNDWEDSDWRRSVCFKRLAFLINSPHYRYYALRGFVISAGGLTESTKRGAIDALLSTISGFCSSIEELESFLDCLKKIFAENLGVSRITMSLLCTLEQIFADQLLSVFEFDPDSSPALRKIIELVITEMSMKGSPQKMKICLTVLSHLLHFNSNSLVWKKAASVIIRTLHSPLPTLRGTAAELLYEYLASKIETSSEENHSRLMNMLADTKWHAKDSEHFFVDASQKIASMMNVPPVKKKREGISNDSTVANNANDILAALENDSSHAVVVDEATVKRLVLQLEKRCLKNREMRIKYVEEPAKFMDSEVDLNEAVQEMHILATQPDLCKFAVESGLAVTLLQLLAHENSDIISATINLLQELVDINDSESEDNNNVASLIDALTSGQLIETLVQQSIERLDESVRDEADAIHNALSVVEAVLDYNPDYADKCVEQGLFTWLLRRGTQRSTLDANKMYASELLAVLLQTSELAQKRLTEKIDGFDLLLRALATYKRHDPASADEREHMENLFDAVCAALMYSPNRQKFLDGEGLQLMNLMLRERKQSRESALKVLDYAMNGAEGKENCAKFIEILGLRTLFPLFMRTPTKERRKDTTPLEHEEHVCSILASLLRSCGEDGRSRVLMKFAEHEYEKVDRAVELVLKYRERVDRFDARKAQSNSEEDSNNLYLDRLDAGLYTLQRIVLVLADVSVNGSSSCRNRAIKLFQMRTGNGKLSRHLIPVLEEYETNLAAEADVEKKRTRLLIARLSNLEKNR</sequence>
<keyword evidence="8" id="KW-0539">Nucleus</keyword>
<evidence type="ECO:0000313" key="15">
    <source>
        <dbReference type="Proteomes" id="UP000038040"/>
    </source>
</evidence>
<keyword evidence="6" id="KW-0175">Coiled coil</keyword>
<dbReference type="Pfam" id="PF08216">
    <property type="entry name" value="CTNNBL"/>
    <property type="match status" value="1"/>
</dbReference>
<dbReference type="AlphaFoldDB" id="A0A158Q3E8"/>
<dbReference type="InterPro" id="IPR022577">
    <property type="entry name" value="TBCD_C"/>
</dbReference>
<keyword evidence="7" id="KW-0143">Chaperone</keyword>
<evidence type="ECO:0000256" key="4">
    <source>
        <dbReference type="ARBA" id="ARBA00022553"/>
    </source>
</evidence>
<keyword evidence="16" id="KW-1185">Reference proteome</keyword>
<gene>
    <name evidence="14" type="ORF">DME_LOCUS6614</name>
</gene>
<dbReference type="SMART" id="SM01156">
    <property type="entry name" value="DUF1716"/>
    <property type="match status" value="1"/>
</dbReference>
<comment type="subcellular location">
    <subcellularLocation>
        <location evidence="1">Nucleus</location>
    </subcellularLocation>
</comment>
<organism evidence="15 17">
    <name type="scientific">Dracunculus medinensis</name>
    <name type="common">Guinea worm</name>
    <dbReference type="NCBI Taxonomy" id="318479"/>
    <lineage>
        <taxon>Eukaryota</taxon>
        <taxon>Metazoa</taxon>
        <taxon>Ecdysozoa</taxon>
        <taxon>Nematoda</taxon>
        <taxon>Chromadorea</taxon>
        <taxon>Rhabditida</taxon>
        <taxon>Spirurina</taxon>
        <taxon>Dracunculoidea</taxon>
        <taxon>Dracunculidae</taxon>
        <taxon>Dracunculus</taxon>
    </lineage>
</organism>
<dbReference type="GO" id="GO:0034333">
    <property type="term" value="P:adherens junction assembly"/>
    <property type="evidence" value="ECO:0007669"/>
    <property type="project" value="TreeGrafter"/>
</dbReference>
<dbReference type="Pfam" id="PF25767">
    <property type="entry name" value="ARM_TBCD_2nd"/>
    <property type="match status" value="1"/>
</dbReference>
<reference evidence="17" key="1">
    <citation type="submission" date="2016-04" db="UniProtKB">
        <authorList>
            <consortium name="WormBaseParasite"/>
        </authorList>
    </citation>
    <scope>IDENTIFICATION</scope>
</reference>
<dbReference type="PANTHER" id="PTHR12658">
    <property type="entry name" value="BETA-TUBULIN COFACTOR D"/>
    <property type="match status" value="1"/>
</dbReference>
<dbReference type="Proteomes" id="UP000274756">
    <property type="component" value="Unassembled WGS sequence"/>
</dbReference>
<dbReference type="InterPro" id="IPR013180">
    <property type="entry name" value="CTNNBL1_N"/>
</dbReference>
<reference evidence="14 16" key="2">
    <citation type="submission" date="2018-11" db="EMBL/GenBank/DDBJ databases">
        <authorList>
            <consortium name="Pathogen Informatics"/>
        </authorList>
    </citation>
    <scope>NUCLEOTIDE SEQUENCE [LARGE SCALE GENOMIC DNA]</scope>
</reference>
<dbReference type="GO" id="GO:0007021">
    <property type="term" value="P:tubulin complex assembly"/>
    <property type="evidence" value="ECO:0007669"/>
    <property type="project" value="InterPro"/>
</dbReference>
<evidence type="ECO:0000313" key="16">
    <source>
        <dbReference type="Proteomes" id="UP000274756"/>
    </source>
</evidence>
<evidence type="ECO:0000256" key="12">
    <source>
        <dbReference type="ARBA" id="ARBA00083862"/>
    </source>
</evidence>
<evidence type="ECO:0000313" key="17">
    <source>
        <dbReference type="WBParaSite" id="DME_0000225401-mRNA-1"/>
    </source>
</evidence>
<evidence type="ECO:0000256" key="9">
    <source>
        <dbReference type="ARBA" id="ARBA00058456"/>
    </source>
</evidence>
<keyword evidence="5" id="KW-0677">Repeat</keyword>
<dbReference type="InterPro" id="IPR058033">
    <property type="entry name" value="ARM_TBCD_2nd"/>
</dbReference>
<dbReference type="GO" id="GO:0007023">
    <property type="term" value="P:post-chaperonin tubulin folding pathway"/>
    <property type="evidence" value="ECO:0007669"/>
    <property type="project" value="InterPro"/>
</dbReference>